<dbReference type="SMART" id="SM00823">
    <property type="entry name" value="PKS_PP"/>
    <property type="match status" value="4"/>
</dbReference>
<evidence type="ECO:0000313" key="8">
    <source>
        <dbReference type="EMBL" id="BAH50356.1"/>
    </source>
</evidence>
<dbReference type="GO" id="GO:0017000">
    <property type="term" value="P:antibiotic biosynthetic process"/>
    <property type="evidence" value="ECO:0007669"/>
    <property type="project" value="UniProtKB-KW"/>
</dbReference>
<dbReference type="EMBL" id="AP011115">
    <property type="protein sequence ID" value="BAH50356.1"/>
    <property type="molecule type" value="Genomic_DNA"/>
</dbReference>
<dbReference type="PANTHER" id="PTHR45527:SF1">
    <property type="entry name" value="FATTY ACID SYNTHASE"/>
    <property type="match status" value="1"/>
</dbReference>
<evidence type="ECO:0000313" key="9">
    <source>
        <dbReference type="Proteomes" id="UP000002212"/>
    </source>
</evidence>
<dbReference type="HOGENOM" id="CLU_000022_0_15_11"/>
<dbReference type="InterPro" id="IPR000873">
    <property type="entry name" value="AMP-dep_synth/lig_dom"/>
</dbReference>
<feature type="domain" description="Carrier" evidence="7">
    <location>
        <begin position="954"/>
        <end position="1028"/>
    </location>
</feature>
<dbReference type="SUPFAM" id="SSF52777">
    <property type="entry name" value="CoA-dependent acyltransferases"/>
    <property type="match status" value="10"/>
</dbReference>
<dbReference type="Proteomes" id="UP000002212">
    <property type="component" value="Chromosome"/>
</dbReference>
<dbReference type="GO" id="GO:0008610">
    <property type="term" value="P:lipid biosynthetic process"/>
    <property type="evidence" value="ECO:0007669"/>
    <property type="project" value="UniProtKB-ARBA"/>
</dbReference>
<dbReference type="InterPro" id="IPR036736">
    <property type="entry name" value="ACP-like_sf"/>
</dbReference>
<feature type="compositionally biased region" description="Pro residues" evidence="6">
    <location>
        <begin position="2449"/>
        <end position="2461"/>
    </location>
</feature>
<dbReference type="SUPFAM" id="SSF53474">
    <property type="entry name" value="alpha/beta-Hydrolases"/>
    <property type="match status" value="1"/>
</dbReference>
<dbReference type="NCBIfam" id="TIGR01720">
    <property type="entry name" value="NRPS-para261"/>
    <property type="match status" value="1"/>
</dbReference>
<dbReference type="CDD" id="cd19540">
    <property type="entry name" value="LCL_NRPS-like"/>
    <property type="match status" value="2"/>
</dbReference>
<keyword evidence="2" id="KW-0596">Phosphopantetheine</keyword>
<dbReference type="InterPro" id="IPR006162">
    <property type="entry name" value="Ppantetheine_attach_site"/>
</dbReference>
<feature type="domain" description="Carrier" evidence="7">
    <location>
        <begin position="4561"/>
        <end position="4636"/>
    </location>
</feature>
<dbReference type="Gene3D" id="1.10.1200.10">
    <property type="entry name" value="ACP-like"/>
    <property type="match status" value="3"/>
</dbReference>
<evidence type="ECO:0000259" key="7">
    <source>
        <dbReference type="PROSITE" id="PS50075"/>
    </source>
</evidence>
<dbReference type="NCBIfam" id="TIGR01733">
    <property type="entry name" value="AA-adenyl-dom"/>
    <property type="match status" value="4"/>
</dbReference>
<dbReference type="KEGG" id="rop:ROP_21090"/>
<dbReference type="OrthoDB" id="5475787at2"/>
<evidence type="ECO:0000256" key="1">
    <source>
        <dbReference type="ARBA" id="ARBA00001957"/>
    </source>
</evidence>
<evidence type="ECO:0000256" key="5">
    <source>
        <dbReference type="ARBA" id="ARBA00023194"/>
    </source>
</evidence>
<dbReference type="SUPFAM" id="SSF56801">
    <property type="entry name" value="Acetyl-CoA synthetase-like"/>
    <property type="match status" value="4"/>
</dbReference>
<feature type="region of interest" description="Disordered" evidence="6">
    <location>
        <begin position="937"/>
        <end position="958"/>
    </location>
</feature>
<dbReference type="InterPro" id="IPR001031">
    <property type="entry name" value="Thioesterase"/>
</dbReference>
<dbReference type="Pfam" id="PF00975">
    <property type="entry name" value="Thioesterase"/>
    <property type="match status" value="1"/>
</dbReference>
<dbReference type="GO" id="GO:0044550">
    <property type="term" value="P:secondary metabolite biosynthetic process"/>
    <property type="evidence" value="ECO:0007669"/>
    <property type="project" value="TreeGrafter"/>
</dbReference>
<dbReference type="InterPro" id="IPR025110">
    <property type="entry name" value="AMP-bd_C"/>
</dbReference>
<dbReference type="Gene3D" id="3.30.559.10">
    <property type="entry name" value="Chloramphenicol acetyltransferase-like domain"/>
    <property type="match status" value="5"/>
</dbReference>
<dbReference type="InterPro" id="IPR009081">
    <property type="entry name" value="PP-bd_ACP"/>
</dbReference>
<dbReference type="Pfam" id="PF00668">
    <property type="entry name" value="Condensation"/>
    <property type="match status" value="5"/>
</dbReference>
<reference evidence="8 9" key="1">
    <citation type="submission" date="2009-03" db="EMBL/GenBank/DDBJ databases">
        <title>Comparison of the complete genome sequences of Rhodococcus erythropolis PR4 and Rhodococcus opacus B4.</title>
        <authorList>
            <person name="Takarada H."/>
            <person name="Sekine M."/>
            <person name="Hosoyama A."/>
            <person name="Yamada R."/>
            <person name="Fujisawa T."/>
            <person name="Omata S."/>
            <person name="Shimizu A."/>
            <person name="Tsukatani N."/>
            <person name="Tanikawa S."/>
            <person name="Fujita N."/>
            <person name="Harayama S."/>
        </authorList>
    </citation>
    <scope>NUCLEOTIDE SEQUENCE [LARGE SCALE GENOMIC DNA]</scope>
    <source>
        <strain evidence="8 9">B4</strain>
    </source>
</reference>
<feature type="compositionally biased region" description="Basic and acidic residues" evidence="6">
    <location>
        <begin position="937"/>
        <end position="947"/>
    </location>
</feature>
<feature type="region of interest" description="Disordered" evidence="6">
    <location>
        <begin position="4873"/>
        <end position="4894"/>
    </location>
</feature>
<evidence type="ECO:0000256" key="3">
    <source>
        <dbReference type="ARBA" id="ARBA00022553"/>
    </source>
</evidence>
<dbReference type="InterPro" id="IPR023213">
    <property type="entry name" value="CAT-like_dom_sf"/>
</dbReference>
<dbReference type="Gene3D" id="3.40.50.1820">
    <property type="entry name" value="alpha/beta hydrolase"/>
    <property type="match status" value="1"/>
</dbReference>
<dbReference type="UniPathway" id="UPA00011"/>
<dbReference type="GO" id="GO:0003824">
    <property type="term" value="F:catalytic activity"/>
    <property type="evidence" value="ECO:0007669"/>
    <property type="project" value="InterPro"/>
</dbReference>
<gene>
    <name evidence="8" type="ordered locus">ROP_21090</name>
</gene>
<feature type="domain" description="Carrier" evidence="7">
    <location>
        <begin position="3503"/>
        <end position="3578"/>
    </location>
</feature>
<dbReference type="Pfam" id="PF13193">
    <property type="entry name" value="AMP-binding_C"/>
    <property type="match status" value="3"/>
</dbReference>
<evidence type="ECO:0000256" key="6">
    <source>
        <dbReference type="SAM" id="MobiDB-lite"/>
    </source>
</evidence>
<dbReference type="PROSITE" id="PS00455">
    <property type="entry name" value="AMP_BINDING"/>
    <property type="match status" value="4"/>
</dbReference>
<dbReference type="InterPro" id="IPR020802">
    <property type="entry name" value="TesA-like"/>
</dbReference>
<accession>C1B106</accession>
<dbReference type="Gene3D" id="2.30.38.10">
    <property type="entry name" value="Luciferase, Domain 3"/>
    <property type="match status" value="4"/>
</dbReference>
<dbReference type="FunFam" id="3.40.50.980:FF:000001">
    <property type="entry name" value="Non-ribosomal peptide synthetase"/>
    <property type="match status" value="3"/>
</dbReference>
<dbReference type="FunFam" id="2.30.38.10:FF:000001">
    <property type="entry name" value="Non-ribosomal peptide synthetase PvdI"/>
    <property type="match status" value="2"/>
</dbReference>
<dbReference type="GO" id="GO:0031177">
    <property type="term" value="F:phosphopantetheine binding"/>
    <property type="evidence" value="ECO:0007669"/>
    <property type="project" value="InterPro"/>
</dbReference>
<protein>
    <submittedName>
        <fullName evidence="8">Putative non-ribosomal peptide synthetase</fullName>
    </submittedName>
</protein>
<dbReference type="RefSeq" id="WP_012689312.1">
    <property type="nucleotide sequence ID" value="NC_012522.1"/>
</dbReference>
<dbReference type="InterPro" id="IPR045851">
    <property type="entry name" value="AMP-bd_C_sf"/>
</dbReference>
<dbReference type="CDD" id="cd05930">
    <property type="entry name" value="A_NRPS"/>
    <property type="match status" value="1"/>
</dbReference>
<keyword evidence="4" id="KW-0677">Repeat</keyword>
<name>C1B106_RHOOB</name>
<dbReference type="PROSITE" id="PS00012">
    <property type="entry name" value="PHOSPHOPANTETHEINE"/>
    <property type="match status" value="3"/>
</dbReference>
<dbReference type="InterPro" id="IPR010071">
    <property type="entry name" value="AA_adenyl_dom"/>
</dbReference>
<dbReference type="PANTHER" id="PTHR45527">
    <property type="entry name" value="NONRIBOSOMAL PEPTIDE SYNTHETASE"/>
    <property type="match status" value="1"/>
</dbReference>
<dbReference type="Pfam" id="PF00550">
    <property type="entry name" value="PP-binding"/>
    <property type="match status" value="4"/>
</dbReference>
<evidence type="ECO:0000256" key="4">
    <source>
        <dbReference type="ARBA" id="ARBA00022737"/>
    </source>
</evidence>
<keyword evidence="3" id="KW-0597">Phosphoprotein</keyword>
<dbReference type="CDD" id="cd17646">
    <property type="entry name" value="A_NRPS_AB3403-like"/>
    <property type="match status" value="1"/>
</dbReference>
<organism evidence="8 9">
    <name type="scientific">Rhodococcus opacus (strain B4)</name>
    <dbReference type="NCBI Taxonomy" id="632772"/>
    <lineage>
        <taxon>Bacteria</taxon>
        <taxon>Bacillati</taxon>
        <taxon>Actinomycetota</taxon>
        <taxon>Actinomycetes</taxon>
        <taxon>Mycobacteriales</taxon>
        <taxon>Nocardiaceae</taxon>
        <taxon>Rhodococcus</taxon>
    </lineage>
</organism>
<dbReference type="SUPFAM" id="SSF47336">
    <property type="entry name" value="ACP-like"/>
    <property type="match status" value="4"/>
</dbReference>
<sequence length="4894" mass="524766">MSSPTSVGPGDSSAHAFPLSPAQMGMWLAQHVDPTVPVSVAQYVDIRGELNRDALSAACVRAAAEFESFFLRFSEADGVPVQWMDSSLSATVGYVDFRSAPDPPAAAHGWMRTETAAPIDVLRDRLTVSFLLHVGTNRYFWYSRAHHIALDGYGSVTMVYRIAALYSAAVRGVPPPASRALGVRRVHDLEIDYVGSARRDADREYWTETMRGVTHVSSLAHSYAPAAAGSRDVGGTLTTEMVDRLEKCSAAHGVNPATLTVSAVAGYLARTTGEDDVTLSLPVSARTTAALLRSGGMVSNVVPLRITGAGTATVGDLVSRTRLAMSGALRHQRYRHEDIRADLGDTLTGPRLFGPAVNIMLFPEEIELGSLTGHLHVLSSGPIEDLLVNLYRYGPRGQLHLDFKANPQLYSQEDLDGHHTRFLRYFRQLLEAETAQPIGDLPVLTDDETAALVPSSGPSDSAPATLADVFHAAAARDPDATAVVCSGGEIAYRELDERSGRIAATLARLGVGPGDVVAAAFPRSADYVCAVWSVAKTGAAFLPVDPNYPVTRVRHMLDDSRPAIGLTSAEYAPILPATTEWLLIEDADGSAAPESRTPATRLDDVAYLIYTSGSTGVPKGVAVTHRGIANLVSAQRTHLDLDGSARVLHVASPSFDASIFEMLMAFGSAATLVVAPPTVYGGFPLAQLMTAEGITHAVLTPSVAASVEPGEVGGLRTLVVAGEACPPELLSRWTSRCRMIDAYGPAETTVMATVSDPLSGAGPVTIGRPIDGVRAVVLDHRLRPVPVGVAGELYVAGAALARGYFRRARQTSERFVADPYGPPGTPMYRTGDTVRWTRGHELEYLGRRDEQVNLRGVRVEPGEIDATLRRHPAVRFVVTVIRSQVTGDQLVSYVDTGTEAVTERELLSFLTAALPAHLVPAGVVVLPHLPLTPSGKLDRAALPEPHVRPSTRVAPEDDRERTLHGIYAEILGTSDFGVDESFFALGGDSIMAIQLASRARSAGISFTPRDVFERRTIARLCQVAGSDVDRRGPSLEELPGGGVGEMPLTPAARFLFDRVSVVDRYAQAVAVEVPRGVNAEKLHAVIGAVVDRHDALRARLGRRSDGTAFLTVRPAGGSLPENTITRVALPADADPEQRTQDEHETAVRRLNPVAGVMMQCVWLDPGSDRGGRLLLVAHHLVIDGVSWRILIGDLAAAWAHLEAGVSPTLPPVGTSLRRWSHGLAEQAQRPARTSELTFWRDVTGAEDPPLGTRPLDARRDVNSTVDRIHTRTSATHPLLTDLPAAFRCEVNDALLTALALALALWQRRRGRPATPPMIRLEGHGREEAVLPGADLSRTVGWFTSIFPVRLDLEDLDLDDAFAGGRSADTAIMVVKEQLRAVPDKGIGYGLLRRPRDDLGQIAFNYLGRLDNAGSEHDWRPVRDGAAVFSAAEPSMPVTALIDITAFTTDGILDATFAFPTGAIAAEDVQALADLWEQALAALCAVARSPHTRGLAPSDLPLVAVDREDIEGWERDRPGLLDVWPLTPLQSGLLFHAEFVVADPDPYAMQVILSLRGPLDRDRLRFACGAVLAGHANLRTAFVRDGRGAPVQLVLDDVPVRWRHIDLPDNPEEILLDDRTARFDVSAPPLIRFTLLTRGPDRAELAITAHHMVLDGWSMPLLVRELFGAYRRGDARTESPDASPYRDFLEWLAKRDTDASARAWASALDGITEPAAAAEDTRTTSESVLELSEEDTLTLTARATELGVTLSTIVQAAWGIVLGQATGRDDVVIGEAVSGRPPELAGVESAVGLFVNTVPVRIPLEPGIDVSTFLTRLQAEHVRLLEHHWLGLTDIQRAAGVAPLFDTLVAFESYPMDRTALPEAADGLTLDGVRAHDASHYAVTLAVTAHPALRLTAKCRSQRYDAAALLTRVGRVLDGIGRDPHVAVGGLDLLGAAERERVLRTWNATDAPVPTATLVDLFDAQVERSPGAVAVVFGAERLTYAEFDAQANQLARYLVARGVGPESVVGVAVPRSIRLLVALHAVLKTGGAYLPVDPGHPLGRTALVLDSAAPALLLTSGNHIAPAGVTVVDLDLLDVSGYDPAPVTDSARHSPLRPANAAYVIYTSGSTGRPKGVTVTHEMMVNQFRWAQTLTPLDGTDAVLHKTPLTFDISAWELLWPLHTGARVVIAEPGGHADPRYLARTVAQQSITTLHVVPSMLDAFLEQCGPQVPPAVRRVYSAGESLSAATAATFAQRSAAALYNWYGPCEAAVATSESFDGNGIGAAVPLGRPVHNIRTYVLDRRLRPVPAGTTGELYLAGAYLARGYTGRPDLTADRFVADPFDDPGSRMYRTGDLVRWNATGRLEYLGRTDFQIKLRGQRIEPGEIEAALTSDPAVRHAAVAVQRYPDAGDRLIAYVVAAEGARPDEARITQRLATLLPAYMIPSALVPLPALPVTTSGKLDRAALPEPGPARSPSDPPATPAEDVIAFVFAEVTGTASVGRGDNFFAAGGNSLTAAQAVARIGAALATTVDLRELFDHPTVADLSAYLADCGHETAQAPLVARAPAAHVPLSLAQQRLWFLNRLDGRSATDSIPVVLRLTGTLDESALCAAVGDVIERHEPLRTVYPEHDGIPCQHVLPATAVPPCTVRETADPAGRVRELLSAGFDLTAEPPVRAELLAVGTCEWVLALVVHHISADGFSLGPLARDVMAAYRARAQGHAPVWAPLPVRYADYTLWQRELRDRQPGLAYWRQTLSGMPELLPLPFDRARPPVATHRGADVAFTLDAQTHRRIRALARTHDATPFMVVHTALAVLAARLAGTSDLVLGTPIAGRGPRALDDLVGMFVNTLVLRTNLALHDTFAGTLTRVRDVDLGAYSHSDVSFEEIVEAVAPERSRGRNPLFQLALAYHNTAPVVIDLPEVSAAVVEIDTHTAKFDLQLTVSESLDDEGGPGPLSCVFTYATDLFDETTVAEFADRFRRVLHTALAHPRVVVGDIDLRTAEEKSARHAGAPSLPRRTLPDLLSAAAERNPEGPALTADGRSMTYRELDEASNRLARALMRRGAGPETIVALALPRSALSVVSVWAVAKTGAAFVPVDPHYPATRIEYLLDDSGAALGLTTAPDRTAVPDGTDWLLLDAPDFRTECRGYSPAPITDAERTRPLDLRHPAYVIYTSGSTGKPKGVAVTHTGLADFTAEQRDRYAVTAASRTLHSSSPGFDGAILEILLAIGASACMVLTPPTVQGDDPLTDVLAGERVSHVFTTPTVLATVDPRGLHDLRVVVVGGEPCPPELVKVWAPHRHVSLLNGYGPTETSVMTTISDPMVADRPVTIGHPVRGAAVFLLDARLHPVPTGVAGELYIRGPGVARGYHRRPALTAARFVACPSGSAGERLYRTGDVGRWRRDGSIEYLYRNDAQVELRGVRIELGEIDGTLRTHPGVRFAATDVRELRDGVDALVSYIVPERDQTVDPDQLIRYASTRLPAPLVPAIVVVLDAMPLTVNGKLDRSALPDPVPAATDFEAPHTPAERVVATVFAEVLGLDLVGRDANFFALGGTSLSATRAVSRIGAALATSVPVRAVFDSPTVSGLAAAVTEQTDGAAHVALTVRPRPPRVPLSPAQQRLWFLARLAPGSPEYNIPMALRLDGTLDVAALAAAVADVVGRHEPLRTLYPDSDGAAYQQLIPASRATPSLRPIPVARGDVAARVATFASQGFTLGAEPPIRARLFALAADEWVLAVMVHHISADGFSVPLLVRDLMTAYEARVAGAAPRWAELPVQYTDYTLWQHELLGDRDDPQSVAARELSYWKDALSGAPEQLSLPTDRPHPAIASHRGGTVEFALDDALYRAVEHTASTCAVTPFMVVHAVFAVLLAKLSGSADIVIGTPVAGRGDQALDELVGMFVNNLVLRTEVRPAEGFADLLGRVREDDLDAFAHSTVPFETVVEALDPTRSRARNPLFQVALAFQNLDHTPLTLPGLRVSATTPPTRSARFDLQLTVTADPDPSTEHPRRAAVFTYATDLFDHHTVMEIGERFLRTLSEAVAQPHRAVGDLALVDPDPDVPASAPSSAQTLVDLFERHVDMTPDADAVVAGDRVLTYGELDRQVNRLARHLIGAGAGPESLVGLAIRRSVDLLVGMYAVAKAGAAYVPIDPDQPAQRNAQIIRASDTRIVLTTERDRFDLADVLPAETLLVVVDRVDLSGFDPSPVSDVDRTAPLRAQNPAYVIHTSGSTGTPKGVVVTHAAVVSFLTWRQDTDPLGAGDTVMLKLQYTFDASVREFWWPLIAGARLVIARPDGHRDPRHLADLIERHRVTAGYFLPLMLAEILAIPDADLTSLRQVSCGGEVLPPGTAHSFHARCPGTVLYNEYGPTETAVAVTRTVVGAVDATVPIGVPQRDVGALVLDSRLHPVPAGVPGELYLSGAQLARGYLGQPGTTASRFPANPWGPPGTRMYRTGDVVRRRRDGTLDYLGRRDLQVKIRGQRVELEEIETALRRNTAVAHSAAAVYDSPATGFRLVGYVVPRPGGDVDTRAVSAELAQRLPRYMVPNQIVVLGALPSTPHGKLDRRALPDPGVPRAQRFRPPTTRTEKLVTAVYADVLGTGLVGLDDNFFELGGNSLSATRAASRLHATTNVEVRLDWFFTDATAESIAARISSSFAAASDTSAALEVLLPLRPDGEREPLFCIHPAVGLAWCYSGLSAYLRPDRAVWGVQSPAVTAGGERFTTITERAARYVQEIRRVQPRGPYHLLGYSAGGVIAHAMAVELRSCGEEVGVLAMIDSYASAERDTPVPTLPELLAEFDGAAAEQLGPEQLARLYEDYVDVVDAAADFVPERFDGSLLFFGAAGPPAACATWRPWIGGEVFAHTIDRPHAQMTDPEALAVIGPILAGYLDGASAADGTENPPATQRETAQRDE</sequence>
<dbReference type="Gene3D" id="3.40.50.980">
    <property type="match status" value="8"/>
</dbReference>
<dbReference type="GO" id="GO:0043041">
    <property type="term" value="P:amino acid activation for nonribosomal peptide biosynthetic process"/>
    <property type="evidence" value="ECO:0007669"/>
    <property type="project" value="TreeGrafter"/>
</dbReference>
<dbReference type="STRING" id="632772.ROP_21090"/>
<dbReference type="InterPro" id="IPR029058">
    <property type="entry name" value="AB_hydrolase_fold"/>
</dbReference>
<proteinExistence type="predicted"/>
<dbReference type="InterPro" id="IPR020806">
    <property type="entry name" value="PKS_PP-bd"/>
</dbReference>
<keyword evidence="5" id="KW-0045">Antibiotic biosynthesis</keyword>
<dbReference type="InterPro" id="IPR020845">
    <property type="entry name" value="AMP-binding_CS"/>
</dbReference>
<dbReference type="Gene3D" id="3.30.559.30">
    <property type="entry name" value="Nonribosomal peptide synthetase, condensation domain"/>
    <property type="match status" value="5"/>
</dbReference>
<dbReference type="SMART" id="SM00824">
    <property type="entry name" value="PKS_TE"/>
    <property type="match status" value="1"/>
</dbReference>
<dbReference type="InterPro" id="IPR010060">
    <property type="entry name" value="NRPS_synth"/>
</dbReference>
<dbReference type="FunFam" id="3.40.50.12780:FF:000012">
    <property type="entry name" value="Non-ribosomal peptide synthetase"/>
    <property type="match status" value="3"/>
</dbReference>
<dbReference type="Pfam" id="PF00501">
    <property type="entry name" value="AMP-binding"/>
    <property type="match status" value="4"/>
</dbReference>
<evidence type="ECO:0000256" key="2">
    <source>
        <dbReference type="ARBA" id="ARBA00022450"/>
    </source>
</evidence>
<feature type="region of interest" description="Disordered" evidence="6">
    <location>
        <begin position="2442"/>
        <end position="2461"/>
    </location>
</feature>
<dbReference type="NCBIfam" id="NF003417">
    <property type="entry name" value="PRK04813.1"/>
    <property type="match status" value="4"/>
</dbReference>
<dbReference type="FunFam" id="3.30.300.30:FF:000015">
    <property type="entry name" value="Nonribosomal peptide synthase SidD"/>
    <property type="match status" value="1"/>
</dbReference>
<dbReference type="InterPro" id="IPR001242">
    <property type="entry name" value="Condensation_dom"/>
</dbReference>
<dbReference type="PROSITE" id="PS50075">
    <property type="entry name" value="CARRIER"/>
    <property type="match status" value="4"/>
</dbReference>
<dbReference type="GO" id="GO:0005737">
    <property type="term" value="C:cytoplasm"/>
    <property type="evidence" value="ECO:0007669"/>
    <property type="project" value="TreeGrafter"/>
</dbReference>
<comment type="cofactor">
    <cofactor evidence="1">
        <name>pantetheine 4'-phosphate</name>
        <dbReference type="ChEBI" id="CHEBI:47942"/>
    </cofactor>
</comment>
<feature type="domain" description="Carrier" evidence="7">
    <location>
        <begin position="2459"/>
        <end position="2534"/>
    </location>
</feature>
<dbReference type="Gene3D" id="3.30.300.30">
    <property type="match status" value="4"/>
</dbReference>
<dbReference type="PATRIC" id="fig|632772.20.peg.2205"/>